<feature type="transmembrane region" description="Helical" evidence="3">
    <location>
        <begin position="1041"/>
        <end position="1067"/>
    </location>
</feature>
<dbReference type="InterPro" id="IPR006201">
    <property type="entry name" value="Neur_channel"/>
</dbReference>
<dbReference type="Gene3D" id="1.20.58.390">
    <property type="entry name" value="Neurotransmitter-gated ion-channel transmembrane domain"/>
    <property type="match status" value="2"/>
</dbReference>
<keyword evidence="3" id="KW-1133">Transmembrane helix</keyword>
<dbReference type="Gene3D" id="2.70.170.10">
    <property type="entry name" value="Neurotransmitter-gated ion-channel ligand-binding domain"/>
    <property type="match status" value="2"/>
</dbReference>
<feature type="transmembrane region" description="Helical" evidence="3">
    <location>
        <begin position="379"/>
        <end position="400"/>
    </location>
</feature>
<evidence type="ECO:0000256" key="3">
    <source>
        <dbReference type="SAM" id="Phobius"/>
    </source>
</evidence>
<feature type="transmembrane region" description="Helical" evidence="3">
    <location>
        <begin position="721"/>
        <end position="740"/>
    </location>
</feature>
<feature type="region of interest" description="Disordered" evidence="2">
    <location>
        <begin position="1127"/>
        <end position="1157"/>
    </location>
</feature>
<evidence type="ECO:0000256" key="1">
    <source>
        <dbReference type="ARBA" id="ARBA00004141"/>
    </source>
</evidence>
<feature type="region of interest" description="Disordered" evidence="2">
    <location>
        <begin position="443"/>
        <end position="536"/>
    </location>
</feature>
<dbReference type="SUPFAM" id="SSF90112">
    <property type="entry name" value="Neurotransmitter-gated ion-channel transmembrane pore"/>
    <property type="match status" value="2"/>
</dbReference>
<feature type="transmembrane region" description="Helical" evidence="3">
    <location>
        <begin position="325"/>
        <end position="347"/>
    </location>
</feature>
<evidence type="ECO:0000256" key="4">
    <source>
        <dbReference type="SAM" id="SignalP"/>
    </source>
</evidence>
<organism evidence="6 7">
    <name type="scientific">Gonium pectorale</name>
    <name type="common">Green alga</name>
    <dbReference type="NCBI Taxonomy" id="33097"/>
    <lineage>
        <taxon>Eukaryota</taxon>
        <taxon>Viridiplantae</taxon>
        <taxon>Chlorophyta</taxon>
        <taxon>core chlorophytes</taxon>
        <taxon>Chlorophyceae</taxon>
        <taxon>CS clade</taxon>
        <taxon>Chlamydomonadales</taxon>
        <taxon>Volvocaceae</taxon>
        <taxon>Gonium</taxon>
    </lineage>
</organism>
<keyword evidence="3" id="KW-0472">Membrane</keyword>
<dbReference type="PANTHER" id="PTHR18945">
    <property type="entry name" value="NEUROTRANSMITTER GATED ION CHANNEL"/>
    <property type="match status" value="1"/>
</dbReference>
<feature type="chain" id="PRO_5007562190" description="Neurotransmitter-gated ion-channel transmembrane domain-containing protein" evidence="4">
    <location>
        <begin position="23"/>
        <end position="1269"/>
    </location>
</feature>
<evidence type="ECO:0000256" key="2">
    <source>
        <dbReference type="SAM" id="MobiDB-lite"/>
    </source>
</evidence>
<dbReference type="SUPFAM" id="SSF63712">
    <property type="entry name" value="Nicotinic receptor ligand binding domain-like"/>
    <property type="match status" value="2"/>
</dbReference>
<dbReference type="Pfam" id="PF02932">
    <property type="entry name" value="Neur_chan_memb"/>
    <property type="match status" value="2"/>
</dbReference>
<feature type="transmembrane region" description="Helical" evidence="3">
    <location>
        <begin position="1016"/>
        <end position="1035"/>
    </location>
</feature>
<proteinExistence type="predicted"/>
<gene>
    <name evidence="6" type="ORF">GPECTOR_14g175</name>
</gene>
<feature type="compositionally biased region" description="Gly residues" evidence="2">
    <location>
        <begin position="581"/>
        <end position="601"/>
    </location>
</feature>
<evidence type="ECO:0000259" key="5">
    <source>
        <dbReference type="Pfam" id="PF02932"/>
    </source>
</evidence>
<feature type="transmembrane region" description="Helical" evidence="3">
    <location>
        <begin position="1232"/>
        <end position="1251"/>
    </location>
</feature>
<feature type="transmembrane region" description="Helical" evidence="3">
    <location>
        <begin position="356"/>
        <end position="373"/>
    </location>
</feature>
<dbReference type="OrthoDB" id="2016799at2759"/>
<keyword evidence="4" id="KW-0732">Signal</keyword>
<dbReference type="InterPro" id="IPR036734">
    <property type="entry name" value="Neur_chan_lig-bd_sf"/>
</dbReference>
<keyword evidence="7" id="KW-1185">Reference proteome</keyword>
<reference evidence="7" key="1">
    <citation type="journal article" date="2016" name="Nat. Commun.">
        <title>The Gonium pectorale genome demonstrates co-option of cell cycle regulation during the evolution of multicellularity.</title>
        <authorList>
            <person name="Hanschen E.R."/>
            <person name="Marriage T.N."/>
            <person name="Ferris P.J."/>
            <person name="Hamaji T."/>
            <person name="Toyoda A."/>
            <person name="Fujiyama A."/>
            <person name="Neme R."/>
            <person name="Noguchi H."/>
            <person name="Minakuchi Y."/>
            <person name="Suzuki M."/>
            <person name="Kawai-Toyooka H."/>
            <person name="Smith D.R."/>
            <person name="Sparks H."/>
            <person name="Anderson J."/>
            <person name="Bakaric R."/>
            <person name="Luria V."/>
            <person name="Karger A."/>
            <person name="Kirschner M.W."/>
            <person name="Durand P.M."/>
            <person name="Michod R.E."/>
            <person name="Nozaki H."/>
            <person name="Olson B.J."/>
        </authorList>
    </citation>
    <scope>NUCLEOTIDE SEQUENCE [LARGE SCALE GENOMIC DNA]</scope>
    <source>
        <strain evidence="7">NIES-2863</strain>
    </source>
</reference>
<dbReference type="InterPro" id="IPR036719">
    <property type="entry name" value="Neuro-gated_channel_TM_sf"/>
</dbReference>
<feature type="domain" description="Neurotransmitter-gated ion-channel transmembrane" evidence="5">
    <location>
        <begin position="989"/>
        <end position="1071"/>
    </location>
</feature>
<name>A0A150GM46_GONPE</name>
<dbReference type="InterPro" id="IPR006029">
    <property type="entry name" value="Neurotrans-gated_channel_TM"/>
</dbReference>
<dbReference type="GO" id="GO:0004888">
    <property type="term" value="F:transmembrane signaling receptor activity"/>
    <property type="evidence" value="ECO:0007669"/>
    <property type="project" value="InterPro"/>
</dbReference>
<accession>A0A150GM46</accession>
<sequence>MAIWGQAAAWLLLVFAAPAASAQRVYPLLGADGPLPVDPSTGTTQPFDIQTTVLLERVVHLDEQANGYGAIWWVILTWPDANAGAAVASSTAAFMRSGNCTRPCDSGGLASMGCCDGMWLPHIEVMNFIGYQEDQQPRWRINANSTSGTVTWSTRLVGNWYAPLDYRAYPFDHQHVLLEVAIHDSQAGFAALKWEHVAKLNNTAHTKGPDVSGWRMVWGKGKIYDSRKCLLAYNITAPRYDKAVRKLRLAYNPASDDAARSANDIPPALYESITMKSRHFPDNRDSGTTEPDDCGSYTRMYDEARALYGPVVLVADVMIKRVASYYVLTNLVPILLITLVAFVVFFMPQDALGDRMSVVLTMLLSLTAMQFVFDFPPANYLNALQMVVLVSYILIALACVESLVVNRIATVADAVAIKRNAFSKYGPLLTKAAFERYLHRELSPKTASRPSGGRAGSKTPNSVVRGGPRPTTALKRGTAAAPGGHHQQHQQQQHVTIVVDPAPAGGLAAPTHLPRVHSHNGTIRSHTDVPGGSGGTTAAVSRHALIANSTVGGSVYDDAASSVDGGVASHPEPHHPPGDGPSAGGDGPPAGGDGSGGGGADGPAVPPQPPAGPSRQFASGRTHVSWAVGDAAVAYSPHDDQDGRSIGSNHSRASTVATFVSGTRGVYRRCCALGFGPSLRAFFAAAAAWLAAVAAKPGAIYRQCGEDPRFARYVAARIDKWSCVVCVALYVLSISILLYVQVKAIWWAVFAWRDANAGRVVETSTTAAMQPGGSCSRLCDSGGLLSMGCCDGIWVPHIELPNLVAYDEDQLPRWRINANSTSGTVTWSTRLVGTWYAPLDYRAYPFDHQHLLLELAIHDSQAGVAGLKWQHVAKLNNTAHTKGPDFSGWRINWAKGKVYDSRVCYREYGVAEPSYTGVTAPNATSRYRSIRTADRYFPDNTELGTTLPSNCGEGASEVYDESLALYGPVVLVADIMIKRVASYYVLTNLLPVLLITLVAFVVFFMPQDALGDRMSVVLTMLLSLTAMQFVFDFPPANYLNALQLVVLVSYIMIVLVCIECLVVNRIVTVADAVSNKRSCVSKYGELLEGPPQRGTSGRVRFRPAAAAAVVRRNASLHSASSVTATATGAAASAPPGEGKAALQGQGSGRKGGGEETAFPARQDSAIEAQPEPSGEGTRRGCCTLGFRSSLRAFFVAVPAWAVAKVTAPSRYYQHCKEDPRFARFLAAQIDKWSCIVCVTLYLVTITALVIMEVKIGDHKLMLGETPGNL</sequence>
<dbReference type="InterPro" id="IPR038050">
    <property type="entry name" value="Neuro_actylchol_rec"/>
</dbReference>
<protein>
    <recommendedName>
        <fullName evidence="5">Neurotransmitter-gated ion-channel transmembrane domain-containing protein</fullName>
    </recommendedName>
</protein>
<evidence type="ECO:0000313" key="6">
    <source>
        <dbReference type="EMBL" id="KXZ50929.1"/>
    </source>
</evidence>
<feature type="region of interest" description="Disordered" evidence="2">
    <location>
        <begin position="557"/>
        <end position="620"/>
    </location>
</feature>
<comment type="subcellular location">
    <subcellularLocation>
        <location evidence="1">Membrane</location>
        <topology evidence="1">Multi-pass membrane protein</topology>
    </subcellularLocation>
</comment>
<feature type="domain" description="Neurotransmitter-gated ion-channel transmembrane" evidence="5">
    <location>
        <begin position="331"/>
        <end position="410"/>
    </location>
</feature>
<comment type="caution">
    <text evidence="6">The sequence shown here is derived from an EMBL/GenBank/DDBJ whole genome shotgun (WGS) entry which is preliminary data.</text>
</comment>
<dbReference type="GO" id="GO:0005230">
    <property type="term" value="F:extracellular ligand-gated monoatomic ion channel activity"/>
    <property type="evidence" value="ECO:0007669"/>
    <property type="project" value="InterPro"/>
</dbReference>
<feature type="transmembrane region" description="Helical" evidence="3">
    <location>
        <begin position="983"/>
        <end position="1004"/>
    </location>
</feature>
<keyword evidence="3" id="KW-0812">Transmembrane</keyword>
<dbReference type="GO" id="GO:0016020">
    <property type="term" value="C:membrane"/>
    <property type="evidence" value="ECO:0007669"/>
    <property type="project" value="UniProtKB-SubCell"/>
</dbReference>
<evidence type="ECO:0000313" key="7">
    <source>
        <dbReference type="Proteomes" id="UP000075714"/>
    </source>
</evidence>
<dbReference type="EMBL" id="LSYV01000015">
    <property type="protein sequence ID" value="KXZ50929.1"/>
    <property type="molecule type" value="Genomic_DNA"/>
</dbReference>
<dbReference type="AlphaFoldDB" id="A0A150GM46"/>
<dbReference type="Proteomes" id="UP000075714">
    <property type="component" value="Unassembled WGS sequence"/>
</dbReference>
<feature type="signal peptide" evidence="4">
    <location>
        <begin position="1"/>
        <end position="22"/>
    </location>
</feature>
<feature type="compositionally biased region" description="Low complexity" evidence="2">
    <location>
        <begin position="1127"/>
        <end position="1141"/>
    </location>
</feature>